<reference evidence="1 2" key="2">
    <citation type="journal article" date="2011" name="J. Bacteriol.">
        <title>Complete genome sequence of a carbon monoxide-utilizing acetogen, Eubacterium limosum KIST612.</title>
        <authorList>
            <person name="Roh H."/>
            <person name="Ko H.J."/>
            <person name="Kim D."/>
            <person name="Choi D.G."/>
            <person name="Park S."/>
            <person name="Kim S."/>
            <person name="Chang I.S."/>
            <person name="Choi I.G."/>
        </authorList>
    </citation>
    <scope>NUCLEOTIDE SEQUENCE [LARGE SCALE GENOMIC DNA]</scope>
    <source>
        <strain evidence="1 2">KIST612</strain>
    </source>
</reference>
<accession>E3GP96</accession>
<name>E3GP96_9FIRM</name>
<dbReference type="Proteomes" id="UP000006873">
    <property type="component" value="Chromosome"/>
</dbReference>
<proteinExistence type="predicted"/>
<dbReference type="HOGENOM" id="CLU_3270215_0_0_9"/>
<sequence length="41" mass="4741">MLKKTGTIGTTAFRVENHREISVPFCLKKLEQKWNKTGTFT</sequence>
<gene>
    <name evidence="1" type="ordered locus">ELI_2913</name>
</gene>
<dbReference type="KEGG" id="elm:ELI_2913"/>
<protein>
    <submittedName>
        <fullName evidence="1">Uncharacterized protein</fullName>
    </submittedName>
</protein>
<keyword evidence="2" id="KW-1185">Reference proteome</keyword>
<dbReference type="EMBL" id="CP002273">
    <property type="protein sequence ID" value="ADO37882.1"/>
    <property type="molecule type" value="Genomic_DNA"/>
</dbReference>
<organism evidence="1 2">
    <name type="scientific">Eubacterium callanderi</name>
    <dbReference type="NCBI Taxonomy" id="53442"/>
    <lineage>
        <taxon>Bacteria</taxon>
        <taxon>Bacillati</taxon>
        <taxon>Bacillota</taxon>
        <taxon>Clostridia</taxon>
        <taxon>Eubacteriales</taxon>
        <taxon>Eubacteriaceae</taxon>
        <taxon>Eubacterium</taxon>
    </lineage>
</organism>
<evidence type="ECO:0000313" key="1">
    <source>
        <dbReference type="EMBL" id="ADO37882.1"/>
    </source>
</evidence>
<reference key="1">
    <citation type="submission" date="2010-09" db="EMBL/GenBank/DDBJ databases">
        <authorList>
            <person name="Roh H."/>
            <person name="Ko H.-J."/>
            <person name="Kim D."/>
            <person name="Choi D.G."/>
            <person name="Park S."/>
            <person name="Kim S."/>
            <person name="Kim K.H."/>
            <person name="Chang I.S."/>
            <person name="Choi I.-G."/>
        </authorList>
    </citation>
    <scope>NUCLEOTIDE SEQUENCE</scope>
    <source>
        <strain>KIST612</strain>
    </source>
</reference>
<dbReference type="AlphaFoldDB" id="E3GP96"/>
<evidence type="ECO:0000313" key="2">
    <source>
        <dbReference type="Proteomes" id="UP000006873"/>
    </source>
</evidence>